<evidence type="ECO:0000313" key="2">
    <source>
        <dbReference type="Proteomes" id="UP000078200"/>
    </source>
</evidence>
<evidence type="ECO:0000313" key="1">
    <source>
        <dbReference type="EnsemblMetazoa" id="GAUT028682-PA"/>
    </source>
</evidence>
<accession>A0A1A9V7U9</accession>
<dbReference type="EnsemblMetazoa" id="GAUT028682-RA">
    <property type="protein sequence ID" value="GAUT028682-PA"/>
    <property type="gene ID" value="GAUT028682"/>
</dbReference>
<dbReference type="AlphaFoldDB" id="A0A1A9V7U9"/>
<dbReference type="Proteomes" id="UP000078200">
    <property type="component" value="Unassembled WGS sequence"/>
</dbReference>
<name>A0A1A9V7U9_GLOAU</name>
<organism evidence="1 2">
    <name type="scientific">Glossina austeni</name>
    <name type="common">Savannah tsetse fly</name>
    <dbReference type="NCBI Taxonomy" id="7395"/>
    <lineage>
        <taxon>Eukaryota</taxon>
        <taxon>Metazoa</taxon>
        <taxon>Ecdysozoa</taxon>
        <taxon>Arthropoda</taxon>
        <taxon>Hexapoda</taxon>
        <taxon>Insecta</taxon>
        <taxon>Pterygota</taxon>
        <taxon>Neoptera</taxon>
        <taxon>Endopterygota</taxon>
        <taxon>Diptera</taxon>
        <taxon>Brachycera</taxon>
        <taxon>Muscomorpha</taxon>
        <taxon>Hippoboscoidea</taxon>
        <taxon>Glossinidae</taxon>
        <taxon>Glossina</taxon>
    </lineage>
</organism>
<proteinExistence type="predicted"/>
<sequence length="173" mass="19209">MQLSLLTASAILALVFCRTSAKLFKLFSKFSPLMASATLLPKFFGISAKKHEFLFRLSPVKVSAALGTQFEFSFKYLAALSVESFRSSAKELEFPFKFSVVAASVGISAKEIELFTKSCSLTTSILFKISTNEVKFSLRLATVEARVVLDVEFCSGWFEELDFFLDDFSLLGV</sequence>
<dbReference type="VEuPathDB" id="VectorBase:GAUT028682"/>
<reference evidence="1" key="1">
    <citation type="submission" date="2020-05" db="UniProtKB">
        <authorList>
            <consortium name="EnsemblMetazoa"/>
        </authorList>
    </citation>
    <scope>IDENTIFICATION</scope>
    <source>
        <strain evidence="1">TTRI</strain>
    </source>
</reference>
<protein>
    <submittedName>
        <fullName evidence="1">Uncharacterized protein</fullName>
    </submittedName>
</protein>
<keyword evidence="2" id="KW-1185">Reference proteome</keyword>